<organism evidence="9 10">
    <name type="scientific">Pseudopithomyces chartarum</name>
    <dbReference type="NCBI Taxonomy" id="1892770"/>
    <lineage>
        <taxon>Eukaryota</taxon>
        <taxon>Fungi</taxon>
        <taxon>Dikarya</taxon>
        <taxon>Ascomycota</taxon>
        <taxon>Pezizomycotina</taxon>
        <taxon>Dothideomycetes</taxon>
        <taxon>Pleosporomycetidae</taxon>
        <taxon>Pleosporales</taxon>
        <taxon>Massarineae</taxon>
        <taxon>Didymosphaeriaceae</taxon>
        <taxon>Pseudopithomyces</taxon>
    </lineage>
</organism>
<feature type="transmembrane region" description="Helical" evidence="7">
    <location>
        <begin position="261"/>
        <end position="282"/>
    </location>
</feature>
<dbReference type="AlphaFoldDB" id="A0AAN6LS46"/>
<dbReference type="InterPro" id="IPR050524">
    <property type="entry name" value="APC_YAT"/>
</dbReference>
<evidence type="ECO:0000256" key="6">
    <source>
        <dbReference type="ARBA" id="ARBA00023136"/>
    </source>
</evidence>
<keyword evidence="6 7" id="KW-0472">Membrane</keyword>
<dbReference type="EMBL" id="WVTA01000011">
    <property type="protein sequence ID" value="KAK3203544.1"/>
    <property type="molecule type" value="Genomic_DNA"/>
</dbReference>
<feature type="transmembrane region" description="Helical" evidence="7">
    <location>
        <begin position="44"/>
        <end position="61"/>
    </location>
</feature>
<evidence type="ECO:0000313" key="9">
    <source>
        <dbReference type="EMBL" id="KAK3203544.1"/>
    </source>
</evidence>
<proteinExistence type="predicted"/>
<feature type="transmembrane region" description="Helical" evidence="7">
    <location>
        <begin position="186"/>
        <end position="206"/>
    </location>
</feature>
<feature type="transmembrane region" description="Helical" evidence="7">
    <location>
        <begin position="111"/>
        <end position="130"/>
    </location>
</feature>
<feature type="transmembrane region" description="Helical" evidence="7">
    <location>
        <begin position="73"/>
        <end position="99"/>
    </location>
</feature>
<feature type="transmembrane region" description="Helical" evidence="7">
    <location>
        <begin position="471"/>
        <end position="492"/>
    </location>
</feature>
<feature type="domain" description="Amino acid permease/ SLC12A" evidence="8">
    <location>
        <begin position="43"/>
        <end position="493"/>
    </location>
</feature>
<gene>
    <name evidence="9" type="ORF">GRF29_112g1604105</name>
</gene>
<comment type="subcellular location">
    <subcellularLocation>
        <location evidence="1">Membrane</location>
        <topology evidence="1">Multi-pass membrane protein</topology>
    </subcellularLocation>
</comment>
<feature type="transmembrane region" description="Helical" evidence="7">
    <location>
        <begin position="363"/>
        <end position="380"/>
    </location>
</feature>
<accession>A0AAN6LS46</accession>
<dbReference type="FunFam" id="1.20.1740.10:FF:000070">
    <property type="entry name" value="Amino acid transporter (Eurofung)"/>
    <property type="match status" value="1"/>
</dbReference>
<evidence type="ECO:0000256" key="4">
    <source>
        <dbReference type="ARBA" id="ARBA00022970"/>
    </source>
</evidence>
<keyword evidence="4" id="KW-0029">Amino-acid transport</keyword>
<dbReference type="Proteomes" id="UP001280581">
    <property type="component" value="Unassembled WGS sequence"/>
</dbReference>
<dbReference type="PROSITE" id="PS00218">
    <property type="entry name" value="AMINO_ACID_PERMEASE_1"/>
    <property type="match status" value="1"/>
</dbReference>
<keyword evidence="5 7" id="KW-1133">Transmembrane helix</keyword>
<feature type="transmembrane region" description="Helical" evidence="7">
    <location>
        <begin position="226"/>
        <end position="249"/>
    </location>
</feature>
<dbReference type="GO" id="GO:0015171">
    <property type="term" value="F:amino acid transmembrane transporter activity"/>
    <property type="evidence" value="ECO:0007669"/>
    <property type="project" value="TreeGrafter"/>
</dbReference>
<feature type="transmembrane region" description="Helical" evidence="7">
    <location>
        <begin position="436"/>
        <end position="459"/>
    </location>
</feature>
<evidence type="ECO:0000256" key="1">
    <source>
        <dbReference type="ARBA" id="ARBA00004141"/>
    </source>
</evidence>
<evidence type="ECO:0000256" key="7">
    <source>
        <dbReference type="SAM" id="Phobius"/>
    </source>
</evidence>
<keyword evidence="3 7" id="KW-0812">Transmembrane</keyword>
<sequence length="538" mass="58774">MEDQPEYRAPNEKSASIAAEGHIHPTSDYGADTALQRRLSTRHVTMIALGSSIGMGLWLGSGKSLASGGPVAIFLGYVLAGSMVWAVAHSIGELAVMYPLPSAFVQWTNKFVCPSAAFALGWAYWFNYVLTVANEIQVTSVVLGFWTHEIPNAACITIFWVVVVAANIFGVNIFGEIEVVGSSIKFGWIVVVIISLIVVSAGGAPGHGPIGFRYWNSDPFTHGFKGFLSVMPTCIFAMAGSENCGLVSAETKNPRKSVPRAVGSIWLRLSLFYLGGALMVTINVDPHNADLFGKSGTNASPFVIAYREAGLPTLAHMMNAIILISVVSTGTIYVYGGSRNVLGLAHLNMAPRHFKRADSSGRPWLGLAMTAILGGGLAYLNVKNSSADVFSWLSNMTSLFTLFGWGMICLAHIRFRRAWYTQGRTDAELPWKSWTYPYGAWWGLSWCVILIIVEFYLAVWPLGGSPSAKSFFSSYVSVIAIIVLYLGARLYYRGPWWIRLTDIDLDANRRFYIDDATEKVPKKGIRGKAEKVLGTLFN</sequence>
<evidence type="ECO:0000256" key="5">
    <source>
        <dbReference type="ARBA" id="ARBA00022989"/>
    </source>
</evidence>
<comment type="caution">
    <text evidence="9">The sequence shown here is derived from an EMBL/GenBank/DDBJ whole genome shotgun (WGS) entry which is preliminary data.</text>
</comment>
<dbReference type="InterPro" id="IPR004841">
    <property type="entry name" value="AA-permease/SLC12A_dom"/>
</dbReference>
<dbReference type="Pfam" id="PF00324">
    <property type="entry name" value="AA_permease"/>
    <property type="match status" value="1"/>
</dbReference>
<dbReference type="PIRSF" id="PIRSF006060">
    <property type="entry name" value="AA_transporter"/>
    <property type="match status" value="1"/>
</dbReference>
<dbReference type="PANTHER" id="PTHR43341:SF37">
    <property type="entry name" value="AMINO ACID TRANSPORTER (EUROFUNG)"/>
    <property type="match status" value="1"/>
</dbReference>
<reference evidence="9 10" key="1">
    <citation type="submission" date="2021-02" db="EMBL/GenBank/DDBJ databases">
        <title>Genome assembly of Pseudopithomyces chartarum.</title>
        <authorList>
            <person name="Jauregui R."/>
            <person name="Singh J."/>
            <person name="Voisey C."/>
        </authorList>
    </citation>
    <scope>NUCLEOTIDE SEQUENCE [LARGE SCALE GENOMIC DNA]</scope>
    <source>
        <strain evidence="9 10">AGR01</strain>
    </source>
</reference>
<keyword evidence="10" id="KW-1185">Reference proteome</keyword>
<protein>
    <recommendedName>
        <fullName evidence="8">Amino acid permease/ SLC12A domain-containing protein</fullName>
    </recommendedName>
</protein>
<dbReference type="InterPro" id="IPR004840">
    <property type="entry name" value="Amino_acid_permease_CS"/>
</dbReference>
<dbReference type="Gene3D" id="1.20.1740.10">
    <property type="entry name" value="Amino acid/polyamine transporter I"/>
    <property type="match status" value="1"/>
</dbReference>
<evidence type="ECO:0000313" key="10">
    <source>
        <dbReference type="Proteomes" id="UP001280581"/>
    </source>
</evidence>
<name>A0AAN6LS46_9PLEO</name>
<dbReference type="GO" id="GO:0016020">
    <property type="term" value="C:membrane"/>
    <property type="evidence" value="ECO:0007669"/>
    <property type="project" value="UniProtKB-SubCell"/>
</dbReference>
<evidence type="ECO:0000256" key="2">
    <source>
        <dbReference type="ARBA" id="ARBA00022448"/>
    </source>
</evidence>
<evidence type="ECO:0000259" key="8">
    <source>
        <dbReference type="Pfam" id="PF00324"/>
    </source>
</evidence>
<evidence type="ECO:0000256" key="3">
    <source>
        <dbReference type="ARBA" id="ARBA00022692"/>
    </source>
</evidence>
<feature type="transmembrane region" description="Helical" evidence="7">
    <location>
        <begin position="150"/>
        <end position="174"/>
    </location>
</feature>
<feature type="transmembrane region" description="Helical" evidence="7">
    <location>
        <begin position="392"/>
        <end position="415"/>
    </location>
</feature>
<keyword evidence="2" id="KW-0813">Transport</keyword>
<feature type="transmembrane region" description="Helical" evidence="7">
    <location>
        <begin position="320"/>
        <end position="342"/>
    </location>
</feature>
<dbReference type="PANTHER" id="PTHR43341">
    <property type="entry name" value="AMINO ACID PERMEASE"/>
    <property type="match status" value="1"/>
</dbReference>